<dbReference type="GO" id="GO:0016651">
    <property type="term" value="F:oxidoreductase activity, acting on NAD(P)H"/>
    <property type="evidence" value="ECO:0007669"/>
    <property type="project" value="InterPro"/>
</dbReference>
<dbReference type="InterPro" id="IPR047122">
    <property type="entry name" value="Trans-enoyl_RdTase-like"/>
</dbReference>
<comment type="similarity">
    <text evidence="1">Belongs to the zinc-containing alcohol dehydrogenase family.</text>
</comment>
<proteinExistence type="inferred from homology"/>
<keyword evidence="5" id="KW-1185">Reference proteome</keyword>
<dbReference type="PANTHER" id="PTHR45348">
    <property type="entry name" value="HYPOTHETICAL OXIDOREDUCTASE (EUROFUNG)"/>
    <property type="match status" value="1"/>
</dbReference>
<dbReference type="Proteomes" id="UP000054771">
    <property type="component" value="Unassembled WGS sequence"/>
</dbReference>
<dbReference type="SUPFAM" id="SSF51735">
    <property type="entry name" value="NAD(P)-binding Rossmann-fold domains"/>
    <property type="match status" value="1"/>
</dbReference>
<dbReference type="InterPro" id="IPR036291">
    <property type="entry name" value="NAD(P)-bd_dom_sf"/>
</dbReference>
<dbReference type="OrthoDB" id="48317at2759"/>
<dbReference type="Gene3D" id="3.90.180.10">
    <property type="entry name" value="Medium-chain alcohol dehydrogenases, catalytic domain"/>
    <property type="match status" value="1"/>
</dbReference>
<dbReference type="AlphaFoldDB" id="A0A0U5GPU5"/>
<dbReference type="InterPro" id="IPR020843">
    <property type="entry name" value="ER"/>
</dbReference>
<protein>
    <recommendedName>
        <fullName evidence="3">Enoyl reductase (ER) domain-containing protein</fullName>
    </recommendedName>
</protein>
<dbReference type="SUPFAM" id="SSF50129">
    <property type="entry name" value="GroES-like"/>
    <property type="match status" value="1"/>
</dbReference>
<evidence type="ECO:0000256" key="2">
    <source>
        <dbReference type="ARBA" id="ARBA00023002"/>
    </source>
</evidence>
<feature type="domain" description="Enoyl reductase (ER)" evidence="3">
    <location>
        <begin position="10"/>
        <end position="342"/>
    </location>
</feature>
<gene>
    <name evidence="4" type="ORF">ASPCAL02829</name>
</gene>
<dbReference type="InterPro" id="IPR013154">
    <property type="entry name" value="ADH-like_N"/>
</dbReference>
<dbReference type="Pfam" id="PF08240">
    <property type="entry name" value="ADH_N"/>
    <property type="match status" value="1"/>
</dbReference>
<sequence>MMENLSAWITQAAAYPFVVKDGPKPQPAEGQVLIRNVAVAINPVDWKIQTHGRYLNTYPFILGEDSAGIIEEVGSGVTKFKKGQRVIAHCNALMTQDHANAAFQLYTVVTEQLVAEVPFSLELEHAVVLPLAVSTACAGLYRKDYLNLPLPSLTAGKQDKSGQSILIWGGASSVGATAIQLAAASGATVITTASPANHDLVKSLAANIVFDYRSPSVVKDIAKAITNTEFVGVYDAISEEMSFTPISALADLLNRPIEVASVLPCEKQTPLFAPKYVIAYSIIQDPHKDVGDWIWGEFLPKALASGQFQAKPDSYIVGNGVKDIQYALDVQKKGVSAKKVVVTL</sequence>
<evidence type="ECO:0000256" key="1">
    <source>
        <dbReference type="ARBA" id="ARBA00008072"/>
    </source>
</evidence>
<dbReference type="CDD" id="cd08249">
    <property type="entry name" value="enoyl_reductase_like"/>
    <property type="match status" value="1"/>
</dbReference>
<accession>A0A0U5GPU5</accession>
<dbReference type="STRING" id="454130.A0A0U5GPU5"/>
<name>A0A0U5GPU5_ASPCI</name>
<dbReference type="PANTHER" id="PTHR45348:SF2">
    <property type="entry name" value="ZINC-TYPE ALCOHOL DEHYDROGENASE-LIKE PROTEIN C2E1P3.01"/>
    <property type="match status" value="1"/>
</dbReference>
<dbReference type="SMART" id="SM00829">
    <property type="entry name" value="PKS_ER"/>
    <property type="match status" value="1"/>
</dbReference>
<evidence type="ECO:0000259" key="3">
    <source>
        <dbReference type="SMART" id="SM00829"/>
    </source>
</evidence>
<dbReference type="InterPro" id="IPR011032">
    <property type="entry name" value="GroES-like_sf"/>
</dbReference>
<keyword evidence="2" id="KW-0560">Oxidoreductase</keyword>
<dbReference type="EMBL" id="CDMC01000002">
    <property type="protein sequence ID" value="CEN60389.1"/>
    <property type="molecule type" value="Genomic_DNA"/>
</dbReference>
<evidence type="ECO:0000313" key="5">
    <source>
        <dbReference type="Proteomes" id="UP000054771"/>
    </source>
</evidence>
<evidence type="ECO:0000313" key="4">
    <source>
        <dbReference type="EMBL" id="CEN60389.1"/>
    </source>
</evidence>
<organism evidence="4 5">
    <name type="scientific">Aspergillus calidoustus</name>
    <dbReference type="NCBI Taxonomy" id="454130"/>
    <lineage>
        <taxon>Eukaryota</taxon>
        <taxon>Fungi</taxon>
        <taxon>Dikarya</taxon>
        <taxon>Ascomycota</taxon>
        <taxon>Pezizomycotina</taxon>
        <taxon>Eurotiomycetes</taxon>
        <taxon>Eurotiomycetidae</taxon>
        <taxon>Eurotiales</taxon>
        <taxon>Aspergillaceae</taxon>
        <taxon>Aspergillus</taxon>
        <taxon>Aspergillus subgen. Nidulantes</taxon>
    </lineage>
</organism>
<reference evidence="5" key="1">
    <citation type="journal article" date="2016" name="Genome Announc.">
        <title>Draft genome sequences of fungus Aspergillus calidoustus.</title>
        <authorList>
            <person name="Horn F."/>
            <person name="Linde J."/>
            <person name="Mattern D.J."/>
            <person name="Walther G."/>
            <person name="Guthke R."/>
            <person name="Scherlach K."/>
            <person name="Martin K."/>
            <person name="Brakhage A.A."/>
            <person name="Petzke L."/>
            <person name="Valiante V."/>
        </authorList>
    </citation>
    <scope>NUCLEOTIDE SEQUENCE [LARGE SCALE GENOMIC DNA]</scope>
    <source>
        <strain evidence="5">SF006504</strain>
    </source>
</reference>
<dbReference type="OMA" id="WAPIYKK"/>
<dbReference type="Gene3D" id="3.40.50.720">
    <property type="entry name" value="NAD(P)-binding Rossmann-like Domain"/>
    <property type="match status" value="1"/>
</dbReference>